<reference evidence="2" key="1">
    <citation type="journal article" date="2014" name="Int. J. Syst. Evol. Microbiol.">
        <title>Complete genome sequence of Corynebacterium casei LMG S-19264T (=DSM 44701T), isolated from a smear-ripened cheese.</title>
        <authorList>
            <consortium name="US DOE Joint Genome Institute (JGI-PGF)"/>
            <person name="Walter F."/>
            <person name="Albersmeier A."/>
            <person name="Kalinowski J."/>
            <person name="Ruckert C."/>
        </authorList>
    </citation>
    <scope>NUCLEOTIDE SEQUENCE</scope>
    <source>
        <strain evidence="2">JCM 18487</strain>
    </source>
</reference>
<dbReference type="PANTHER" id="PTHR36558:SF1">
    <property type="entry name" value="RESTRICTION ENDONUCLEASE DOMAIN-CONTAINING PROTEIN-RELATED"/>
    <property type="match status" value="1"/>
</dbReference>
<keyword evidence="3" id="KW-1185">Reference proteome</keyword>
<dbReference type="EMBL" id="BMOY01000009">
    <property type="protein sequence ID" value="GGJ01716.1"/>
    <property type="molecule type" value="Genomic_DNA"/>
</dbReference>
<evidence type="ECO:0000313" key="2">
    <source>
        <dbReference type="EMBL" id="GGJ01716.1"/>
    </source>
</evidence>
<dbReference type="InterPro" id="IPR012296">
    <property type="entry name" value="Nuclease_put_TT1808"/>
</dbReference>
<reference evidence="2" key="2">
    <citation type="submission" date="2020-09" db="EMBL/GenBank/DDBJ databases">
        <authorList>
            <person name="Sun Q."/>
            <person name="Ohkuma M."/>
        </authorList>
    </citation>
    <scope>NUCLEOTIDE SEQUENCE</scope>
    <source>
        <strain evidence="2">JCM 18487</strain>
    </source>
</reference>
<sequence>MPNPSRSRSETYTYADYLTWDGPERWELVDGVAYMLASPSAEHQEVAAALEFVIQSHLQGSDGRLYHAPMDLRFEDAETTSTVVQPDIFVMCGTYHRGTSIIGVPRLVVEVLSPSTAVHDLVRKLNLYQRVGVPEYWIVDPATKTALLYHRDEADHLVLAGEYEAGDTLWSREFAGLRVDLRRVFPG</sequence>
<dbReference type="InterPro" id="IPR008538">
    <property type="entry name" value="Uma2"/>
</dbReference>
<protein>
    <recommendedName>
        <fullName evidence="1">Putative restriction endonuclease domain-containing protein</fullName>
    </recommendedName>
</protein>
<dbReference type="AlphaFoldDB" id="A0A917K5G1"/>
<evidence type="ECO:0000313" key="3">
    <source>
        <dbReference type="Proteomes" id="UP000637695"/>
    </source>
</evidence>
<proteinExistence type="predicted"/>
<dbReference type="PANTHER" id="PTHR36558">
    <property type="entry name" value="GLR1098 PROTEIN"/>
    <property type="match status" value="1"/>
</dbReference>
<comment type="caution">
    <text evidence="2">The sequence shown here is derived from an EMBL/GenBank/DDBJ whole genome shotgun (WGS) entry which is preliminary data.</text>
</comment>
<feature type="domain" description="Putative restriction endonuclease" evidence="1">
    <location>
        <begin position="15"/>
        <end position="179"/>
    </location>
</feature>
<accession>A0A917K5G1</accession>
<gene>
    <name evidence="2" type="ORF">GCM10010885_08650</name>
</gene>
<dbReference type="RefSeq" id="WP_188881365.1">
    <property type="nucleotide sequence ID" value="NZ_BMOY01000009.1"/>
</dbReference>
<dbReference type="Pfam" id="PF05685">
    <property type="entry name" value="Uma2"/>
    <property type="match status" value="1"/>
</dbReference>
<dbReference type="CDD" id="cd06260">
    <property type="entry name" value="DUF820-like"/>
    <property type="match status" value="1"/>
</dbReference>
<name>A0A917K5G1_9BACL</name>
<evidence type="ECO:0000259" key="1">
    <source>
        <dbReference type="Pfam" id="PF05685"/>
    </source>
</evidence>
<dbReference type="Gene3D" id="3.90.1570.10">
    <property type="entry name" value="tt1808, chain A"/>
    <property type="match status" value="1"/>
</dbReference>
<organism evidence="2 3">
    <name type="scientific">Alicyclobacillus cellulosilyticus</name>
    <dbReference type="NCBI Taxonomy" id="1003997"/>
    <lineage>
        <taxon>Bacteria</taxon>
        <taxon>Bacillati</taxon>
        <taxon>Bacillota</taxon>
        <taxon>Bacilli</taxon>
        <taxon>Bacillales</taxon>
        <taxon>Alicyclobacillaceae</taxon>
        <taxon>Alicyclobacillus</taxon>
    </lineage>
</organism>
<dbReference type="SUPFAM" id="SSF52980">
    <property type="entry name" value="Restriction endonuclease-like"/>
    <property type="match status" value="1"/>
</dbReference>
<dbReference type="Proteomes" id="UP000637695">
    <property type="component" value="Unassembled WGS sequence"/>
</dbReference>
<dbReference type="InterPro" id="IPR011335">
    <property type="entry name" value="Restrct_endonuc-II-like"/>
</dbReference>